<accession>A0A9D5K899</accession>
<evidence type="ECO:0000313" key="1">
    <source>
        <dbReference type="EMBL" id="MBD3364132.1"/>
    </source>
</evidence>
<reference evidence="1" key="1">
    <citation type="submission" date="2019-11" db="EMBL/GenBank/DDBJ databases">
        <title>Microbial mats filling the niche in hypersaline microbial mats.</title>
        <authorList>
            <person name="Wong H.L."/>
            <person name="Macleod F.I."/>
            <person name="White R.A. III"/>
            <person name="Burns B.P."/>
        </authorList>
    </citation>
    <scope>NUCLEOTIDE SEQUENCE</scope>
    <source>
        <strain evidence="1">Bin_327</strain>
    </source>
</reference>
<organism evidence="1 2">
    <name type="scientific">candidate division WOR-3 bacterium</name>
    <dbReference type="NCBI Taxonomy" id="2052148"/>
    <lineage>
        <taxon>Bacteria</taxon>
        <taxon>Bacteria division WOR-3</taxon>
    </lineage>
</organism>
<dbReference type="EMBL" id="WJKJ01000089">
    <property type="protein sequence ID" value="MBD3364132.1"/>
    <property type="molecule type" value="Genomic_DNA"/>
</dbReference>
<dbReference type="Proteomes" id="UP000630660">
    <property type="component" value="Unassembled WGS sequence"/>
</dbReference>
<protein>
    <submittedName>
        <fullName evidence="1">Uncharacterized protein</fullName>
    </submittedName>
</protein>
<gene>
    <name evidence="1" type="ORF">GF359_02850</name>
</gene>
<name>A0A9D5K899_UNCW3</name>
<dbReference type="AlphaFoldDB" id="A0A9D5K899"/>
<evidence type="ECO:0000313" key="2">
    <source>
        <dbReference type="Proteomes" id="UP000630660"/>
    </source>
</evidence>
<sequence length="211" mass="24288">MIPFFTFFLIICQCFFLPRIELCEDERVIIPSDDLVLPDADTVLTGTMRMLSDKLQSLDIVSVDSGSAYRRARILLDAEISPHWGGIITARIHAVEYEVSGYMMRARLLECSEEKLNRNEIQSRAEVLIKRQSRRLSRFLQELGFAEWSADGSLVLEGYAFNQDIVIWSVTGKGHRDGILEKYPVLVIWTDTQGRLERVFLTSRGHVYEIR</sequence>
<proteinExistence type="predicted"/>
<comment type="caution">
    <text evidence="1">The sequence shown here is derived from an EMBL/GenBank/DDBJ whole genome shotgun (WGS) entry which is preliminary data.</text>
</comment>